<name>A0ACC0GHS5_9ERIC</name>
<reference evidence="1 2" key="1">
    <citation type="journal article" date="2022" name="Plant J.">
        <title>Chromosome-level genome of Camellia lanceoleosa provides a valuable resource for understanding genome evolution and self-incompatibility.</title>
        <authorList>
            <person name="Gong W."/>
            <person name="Xiao S."/>
            <person name="Wang L."/>
            <person name="Liao Z."/>
            <person name="Chang Y."/>
            <person name="Mo W."/>
            <person name="Hu G."/>
            <person name="Li W."/>
            <person name="Zhao G."/>
            <person name="Zhu H."/>
            <person name="Hu X."/>
            <person name="Ji K."/>
            <person name="Xiang X."/>
            <person name="Song Q."/>
            <person name="Yuan D."/>
            <person name="Jin S."/>
            <person name="Zhang L."/>
        </authorList>
    </citation>
    <scope>NUCLEOTIDE SEQUENCE [LARGE SCALE GENOMIC DNA]</scope>
    <source>
        <strain evidence="1">SQ_2022a</strain>
    </source>
</reference>
<organism evidence="1 2">
    <name type="scientific">Camellia lanceoleosa</name>
    <dbReference type="NCBI Taxonomy" id="1840588"/>
    <lineage>
        <taxon>Eukaryota</taxon>
        <taxon>Viridiplantae</taxon>
        <taxon>Streptophyta</taxon>
        <taxon>Embryophyta</taxon>
        <taxon>Tracheophyta</taxon>
        <taxon>Spermatophyta</taxon>
        <taxon>Magnoliopsida</taxon>
        <taxon>eudicotyledons</taxon>
        <taxon>Gunneridae</taxon>
        <taxon>Pentapetalae</taxon>
        <taxon>asterids</taxon>
        <taxon>Ericales</taxon>
        <taxon>Theaceae</taxon>
        <taxon>Camellia</taxon>
    </lineage>
</organism>
<sequence length="633" mass="71964">MSIPSSSGTCNEIMPIEDTNHTFSSNNPTEIAISQNVNNRIEPTSNDDDDRNNNRSSMAEMLSKLIIANLNSLDQISKKIRKYEYRIKAMFEEFNKLEQEGGTEDQFGELKRNIMKLKQQISSNHEDDRKESDPHRRQRSNKGNADNTLKNQALKRRFAVKEFRACYDQLDEVSRICLLFFSVFPENAKIKKRVMMYWWIGEGLMTTERLANELFNKFIVKGFIEPVCKVGNSSLGVNICKMDPLVRSMVIKIAKSINFANFDDDNDDNANATPRACLTGDGLTKIQDLEKLNTLFNVHEDILEIKPECFSKMKNVKVLYLGRWQTSVSHHIELADTKDMKKNANVLDGLGNLTLLRFLNLGGISRISELPESISKLTNLTILDIRACHNLEVIPDGIGLLKNLTHLDMSECYLLDQMPKALASLSKLQVLRGFLVSEGKSSCTLDDLRKFSRLRKLSIYAVVHGFPSDRDLCALNQFKALTKLTIVWARGSVQPTVATKKPSLPRSFTGKPAELAMLPLGLIKLDVQCFPWMTTPSWLRACNLKNLKKLCIRGGQFSDLGQKLDDKKAEKDKWEVEDLILEMAAIQSSPDRQFQQFLKIKRVIWRGMIVKMLPPNALCTSLRDYTGNNLQNQ</sequence>
<gene>
    <name evidence="1" type="ORF">LOK49_LG09G01772</name>
</gene>
<dbReference type="EMBL" id="CM045765">
    <property type="protein sequence ID" value="KAI8000721.1"/>
    <property type="molecule type" value="Genomic_DNA"/>
</dbReference>
<accession>A0ACC0GHS5</accession>
<dbReference type="Proteomes" id="UP001060215">
    <property type="component" value="Chromosome 8"/>
</dbReference>
<evidence type="ECO:0000313" key="1">
    <source>
        <dbReference type="EMBL" id="KAI8000721.1"/>
    </source>
</evidence>
<evidence type="ECO:0000313" key="2">
    <source>
        <dbReference type="Proteomes" id="UP001060215"/>
    </source>
</evidence>
<comment type="caution">
    <text evidence="1">The sequence shown here is derived from an EMBL/GenBank/DDBJ whole genome shotgun (WGS) entry which is preliminary data.</text>
</comment>
<keyword evidence="2" id="KW-1185">Reference proteome</keyword>
<proteinExistence type="predicted"/>
<protein>
    <submittedName>
        <fullName evidence="1">Disease resistance RPP13-like protein 4</fullName>
    </submittedName>
</protein>